<dbReference type="AlphaFoldDB" id="A0A1I2WMS2"/>
<dbReference type="STRING" id="414048.SAMN04489864_104133"/>
<dbReference type="Proteomes" id="UP000199666">
    <property type="component" value="Unassembled WGS sequence"/>
</dbReference>
<evidence type="ECO:0000313" key="1">
    <source>
        <dbReference type="EMBL" id="SFH02029.1"/>
    </source>
</evidence>
<gene>
    <name evidence="1" type="ORF">SAMN04489864_104133</name>
</gene>
<reference evidence="1 2" key="1">
    <citation type="submission" date="2016-10" db="EMBL/GenBank/DDBJ databases">
        <authorList>
            <person name="de Groot N.N."/>
        </authorList>
    </citation>
    <scope>NUCLEOTIDE SEQUENCE [LARGE SCALE GENOMIC DNA]</scope>
    <source>
        <strain evidence="1 2">DSM 18684</strain>
    </source>
</reference>
<keyword evidence="2" id="KW-1185">Reference proteome</keyword>
<dbReference type="RefSeq" id="WP_143095930.1">
    <property type="nucleotide sequence ID" value="NZ_FOPP01000004.1"/>
</dbReference>
<protein>
    <submittedName>
        <fullName evidence="1">Uncharacterized protein</fullName>
    </submittedName>
</protein>
<accession>A0A1I2WMS2</accession>
<proteinExistence type="predicted"/>
<name>A0A1I2WMS2_9SPHI</name>
<organism evidence="1 2">
    <name type="scientific">Pedobacter insulae</name>
    <dbReference type="NCBI Taxonomy" id="414048"/>
    <lineage>
        <taxon>Bacteria</taxon>
        <taxon>Pseudomonadati</taxon>
        <taxon>Bacteroidota</taxon>
        <taxon>Sphingobacteriia</taxon>
        <taxon>Sphingobacteriales</taxon>
        <taxon>Sphingobacteriaceae</taxon>
        <taxon>Pedobacter</taxon>
    </lineage>
</organism>
<dbReference type="EMBL" id="FOPP01000004">
    <property type="protein sequence ID" value="SFH02029.1"/>
    <property type="molecule type" value="Genomic_DNA"/>
</dbReference>
<dbReference type="OrthoDB" id="997000at2"/>
<evidence type="ECO:0000313" key="2">
    <source>
        <dbReference type="Proteomes" id="UP000199666"/>
    </source>
</evidence>
<sequence>MSPTFTCIYFLENTDTYLLEIKRNDLPQDEDISKIYQWMRVSKDFQEANPLTFRSMDSSMEVEERYFEEGFLKFNRDNGTFIEKYNSAQHKFEAKSNAEIPPALTEAINKFCQKTNL</sequence>